<proteinExistence type="predicted"/>
<gene>
    <name evidence="8" type="ORF">T233_01432</name>
</gene>
<dbReference type="AlphaFoldDB" id="V6Q4J3"/>
<comment type="caution">
    <text evidence="8">The sequence shown here is derived from an EMBL/GenBank/DDBJ whole genome shotgun (WGS) entry which is preliminary data.</text>
</comment>
<feature type="transmembrane region" description="Helical" evidence="5">
    <location>
        <begin position="110"/>
        <end position="128"/>
    </location>
</feature>
<keyword evidence="3 5" id="KW-1133">Transmembrane helix</keyword>
<dbReference type="Proteomes" id="UP000018126">
    <property type="component" value="Unassembled WGS sequence"/>
</dbReference>
<evidence type="ECO:0008006" key="10">
    <source>
        <dbReference type="Google" id="ProtNLM"/>
    </source>
</evidence>
<evidence type="ECO:0000259" key="7">
    <source>
        <dbReference type="Pfam" id="PF06271"/>
    </source>
</evidence>
<dbReference type="RefSeq" id="WP_023606759.1">
    <property type="nucleotide sequence ID" value="NZ_AYSH01000017.1"/>
</dbReference>
<name>V6Q4J3_9ENTE</name>
<feature type="transmembrane region" description="Helical" evidence="5">
    <location>
        <begin position="311"/>
        <end position="331"/>
    </location>
</feature>
<feature type="domain" description="VanZ-like" evidence="6">
    <location>
        <begin position="48"/>
        <end position="190"/>
    </location>
</feature>
<dbReference type="Pfam" id="PF04892">
    <property type="entry name" value="VanZ"/>
    <property type="match status" value="1"/>
</dbReference>
<dbReference type="InterPro" id="IPR010432">
    <property type="entry name" value="RDD"/>
</dbReference>
<dbReference type="GO" id="GO:0016020">
    <property type="term" value="C:membrane"/>
    <property type="evidence" value="ECO:0007669"/>
    <property type="project" value="UniProtKB-SubCell"/>
</dbReference>
<reference evidence="8 9" key="1">
    <citation type="journal article" date="2013" name="Genome Announc.">
        <title>High-Quality Draft Genome Sequence of Vagococcus lutrae Strain LBD1, Isolated from the Largemouth Bass Micropterus salmoides.</title>
        <authorList>
            <person name="Lebreton F."/>
            <person name="Valentino M.D."/>
            <person name="Duncan L.B."/>
            <person name="Zeng Q."/>
            <person name="Manson McGuire A."/>
            <person name="Earl A.M."/>
            <person name="Gilmore M.S."/>
        </authorList>
    </citation>
    <scope>NUCLEOTIDE SEQUENCE [LARGE SCALE GENOMIC DNA]</scope>
    <source>
        <strain evidence="8 9">LBD1</strain>
    </source>
</reference>
<sequence length="355" mass="40184">MEVYMTPIIAGIVMAFIIAYVTFVPVIILQYRRHGDVSKIKNLVGYSFILYMLCAYFLVILPLPTRAEVAQLTTPYYNLIPFKFLEDIQQHSGLSLSNPRTYIGALRSPSVFTVLFNILLTLPLGVYGKKYFRLSFWKTMLLGFSVSLFFELTQLSGLYGIYPRPYRLFDVDDLLMNTLGAVVGYGVGKVMNPILPEEHLSIPAQRVTILRRFLAYYIDTLVIGLIVAVISGGLQLIGRPISNDGISLVVWFSYFVFLPLIFYQTIGQGVLKIELRPTTGHLSLAKLLKRALLMGIVVKLNPLLIGYDFSFGQGINVAALMIQLIFMIILLSQVVRKKEQLFYDQWSNLILVPKK</sequence>
<feature type="domain" description="RDD" evidence="7">
    <location>
        <begin position="208"/>
        <end position="348"/>
    </location>
</feature>
<feature type="transmembrane region" description="Helical" evidence="5">
    <location>
        <begin position="174"/>
        <end position="192"/>
    </location>
</feature>
<feature type="transmembrane region" description="Helical" evidence="5">
    <location>
        <begin position="43"/>
        <end position="63"/>
    </location>
</feature>
<evidence type="ECO:0000313" key="8">
    <source>
        <dbReference type="EMBL" id="EST89677.1"/>
    </source>
</evidence>
<dbReference type="STRING" id="1408226.T233_01432"/>
<comment type="subcellular location">
    <subcellularLocation>
        <location evidence="1">Membrane</location>
        <topology evidence="1">Multi-pass membrane protein</topology>
    </subcellularLocation>
</comment>
<dbReference type="InterPro" id="IPR053150">
    <property type="entry name" value="Teicoplanin_resist-assoc"/>
</dbReference>
<feature type="transmembrane region" description="Helical" evidence="5">
    <location>
        <begin position="246"/>
        <end position="266"/>
    </location>
</feature>
<keyword evidence="4 5" id="KW-0472">Membrane</keyword>
<dbReference type="Pfam" id="PF06271">
    <property type="entry name" value="RDD"/>
    <property type="match status" value="1"/>
</dbReference>
<evidence type="ECO:0000256" key="3">
    <source>
        <dbReference type="ARBA" id="ARBA00022989"/>
    </source>
</evidence>
<dbReference type="PANTHER" id="PTHR36834">
    <property type="entry name" value="MEMBRANE PROTEIN-RELATED"/>
    <property type="match status" value="1"/>
</dbReference>
<dbReference type="EMBL" id="AYSH01000017">
    <property type="protein sequence ID" value="EST89677.1"/>
    <property type="molecule type" value="Genomic_DNA"/>
</dbReference>
<dbReference type="PATRIC" id="fig|1408226.3.peg.1405"/>
<evidence type="ECO:0000256" key="1">
    <source>
        <dbReference type="ARBA" id="ARBA00004141"/>
    </source>
</evidence>
<evidence type="ECO:0000259" key="6">
    <source>
        <dbReference type="Pfam" id="PF04892"/>
    </source>
</evidence>
<feature type="transmembrane region" description="Helical" evidence="5">
    <location>
        <begin position="213"/>
        <end position="234"/>
    </location>
</feature>
<dbReference type="InterPro" id="IPR006976">
    <property type="entry name" value="VanZ-like"/>
</dbReference>
<organism evidence="8 9">
    <name type="scientific">Vagococcus lutrae LBD1</name>
    <dbReference type="NCBI Taxonomy" id="1408226"/>
    <lineage>
        <taxon>Bacteria</taxon>
        <taxon>Bacillati</taxon>
        <taxon>Bacillota</taxon>
        <taxon>Bacilli</taxon>
        <taxon>Lactobacillales</taxon>
        <taxon>Enterococcaceae</taxon>
        <taxon>Vagococcus</taxon>
    </lineage>
</organism>
<evidence type="ECO:0000256" key="5">
    <source>
        <dbReference type="SAM" id="Phobius"/>
    </source>
</evidence>
<evidence type="ECO:0000313" key="9">
    <source>
        <dbReference type="Proteomes" id="UP000018126"/>
    </source>
</evidence>
<evidence type="ECO:0000256" key="2">
    <source>
        <dbReference type="ARBA" id="ARBA00022692"/>
    </source>
</evidence>
<feature type="transmembrane region" description="Helical" evidence="5">
    <location>
        <begin position="140"/>
        <end position="162"/>
    </location>
</feature>
<keyword evidence="2 5" id="KW-0812">Transmembrane</keyword>
<evidence type="ECO:0000256" key="4">
    <source>
        <dbReference type="ARBA" id="ARBA00023136"/>
    </source>
</evidence>
<feature type="transmembrane region" description="Helical" evidence="5">
    <location>
        <begin position="6"/>
        <end position="31"/>
    </location>
</feature>
<protein>
    <recommendedName>
        <fullName evidence="10">VanZ-like domain-containing protein</fullName>
    </recommendedName>
</protein>
<dbReference type="eggNOG" id="COG4767">
    <property type="taxonomic scope" value="Bacteria"/>
</dbReference>
<dbReference type="PANTHER" id="PTHR36834:SF1">
    <property type="entry name" value="INTEGRAL MEMBRANE PROTEIN"/>
    <property type="match status" value="1"/>
</dbReference>
<accession>V6Q4J3</accession>
<keyword evidence="9" id="KW-1185">Reference proteome</keyword>